<dbReference type="Gene3D" id="3.30.730.10">
    <property type="entry name" value="AP2/ERF domain"/>
    <property type="match status" value="1"/>
</dbReference>
<reference evidence="8 9" key="1">
    <citation type="journal article" date="2023" name="IScience">
        <title>Expanded male sex-determining region conserved during the evolution of homothallism in the green alga Volvox.</title>
        <authorList>
            <person name="Yamamoto K."/>
            <person name="Matsuzaki R."/>
            <person name="Mahakham W."/>
            <person name="Heman W."/>
            <person name="Sekimoto H."/>
            <person name="Kawachi M."/>
            <person name="Minakuchi Y."/>
            <person name="Toyoda A."/>
            <person name="Nozaki H."/>
        </authorList>
    </citation>
    <scope>NUCLEOTIDE SEQUENCE [LARGE SCALE GENOMIC DNA]</scope>
    <source>
        <strain evidence="8 9">NIES-4468</strain>
    </source>
</reference>
<keyword evidence="5" id="KW-0539">Nucleus</keyword>
<dbReference type="EMBL" id="BSDZ01000016">
    <property type="protein sequence ID" value="GLI63610.1"/>
    <property type="molecule type" value="Genomic_DNA"/>
</dbReference>
<evidence type="ECO:0000313" key="8">
    <source>
        <dbReference type="EMBL" id="GLI63610.1"/>
    </source>
</evidence>
<dbReference type="SMART" id="SM00380">
    <property type="entry name" value="AP2"/>
    <property type="match status" value="1"/>
</dbReference>
<dbReference type="PANTHER" id="PTHR31194">
    <property type="entry name" value="SHN SHINE , DNA BINDING / TRANSCRIPTION FACTOR"/>
    <property type="match status" value="1"/>
</dbReference>
<feature type="domain" description="AP2/ERF" evidence="7">
    <location>
        <begin position="42"/>
        <end position="98"/>
    </location>
</feature>
<feature type="compositionally biased region" description="Polar residues" evidence="6">
    <location>
        <begin position="1065"/>
        <end position="1074"/>
    </location>
</feature>
<evidence type="ECO:0000313" key="9">
    <source>
        <dbReference type="Proteomes" id="UP001165090"/>
    </source>
</evidence>
<gene>
    <name evidence="8" type="ORF">VaNZ11_006620</name>
</gene>
<comment type="subcellular location">
    <subcellularLocation>
        <location evidence="1">Nucleus</location>
    </subcellularLocation>
</comment>
<feature type="region of interest" description="Disordered" evidence="6">
    <location>
        <begin position="300"/>
        <end position="322"/>
    </location>
</feature>
<dbReference type="Proteomes" id="UP001165090">
    <property type="component" value="Unassembled WGS sequence"/>
</dbReference>
<feature type="region of interest" description="Disordered" evidence="6">
    <location>
        <begin position="779"/>
        <end position="824"/>
    </location>
</feature>
<evidence type="ECO:0000256" key="6">
    <source>
        <dbReference type="SAM" id="MobiDB-lite"/>
    </source>
</evidence>
<dbReference type="InterPro" id="IPR036955">
    <property type="entry name" value="AP2/ERF_dom_sf"/>
</dbReference>
<dbReference type="InterPro" id="IPR016177">
    <property type="entry name" value="DNA-bd_dom_sf"/>
</dbReference>
<keyword evidence="4" id="KW-0804">Transcription</keyword>
<dbReference type="InterPro" id="IPR001471">
    <property type="entry name" value="AP2/ERF_dom"/>
</dbReference>
<evidence type="ECO:0000256" key="1">
    <source>
        <dbReference type="ARBA" id="ARBA00004123"/>
    </source>
</evidence>
<evidence type="ECO:0000256" key="3">
    <source>
        <dbReference type="ARBA" id="ARBA00023125"/>
    </source>
</evidence>
<keyword evidence="9" id="KW-1185">Reference proteome</keyword>
<evidence type="ECO:0000259" key="7">
    <source>
        <dbReference type="PROSITE" id="PS51032"/>
    </source>
</evidence>
<proteinExistence type="predicted"/>
<evidence type="ECO:0000256" key="5">
    <source>
        <dbReference type="ARBA" id="ARBA00023242"/>
    </source>
</evidence>
<sequence>MPDAHIMNQESKEAEAGVERLIAGDGLASPSLKRGTRVATSAFRGVCWHRKSKRWQSAINSSGRHVYLGSFDTEEEAARMFDKVAIRVRGPKAKLNFPYADYVGPDGQLVTDTKLEQLVSEARKALLEKQRWIETHEDNHDGGKRRRLCTAAGQGLEVQCPASSHERTPDATAASNVGLDLGLSRERVQVSPGALDGASGISICDGVGLNLGRWAAPTAACRRDLLMMTKPSGEMASKLKPLASHVSSGGSGGVALGPAALHILCGNSFPFCGICPGNSQHQFQQQQRQPEPSQLLFQVAPGGSGPDRVDDDQLQPDAPTQDGFKCSREAGSGGALNGVAAAAALGMQKATQKASAVAAAPAMNFCLDFDGGPTVKQYHGWATHVRSPVRIPGPPGLQFADCSTAMPARTAPAAPAAPAAVIAAAVDVTPGSMSRRTDQLPGSGPTGGDLDLGSLISRFLGGIQSHLPADTEIESIIPCADGSLLGYIFVRVPEGSSRAAAAAATEAQVARQAGGCSCDGGGSGITKDQDADDHRAVVMEGRVTECAPFSQRSKEGGERGSGGSVAPESSARWGDGGGGNAAGIFFRGTYRNLGTYSSTADALQACKACMTVLLEFKERLAEEAAAAAGAASAQSGGCVSLTRFAGLPPPAPLPPSPSPPTTSLDRVLRAEAELRQVLSSGAEALAAHQQPSQHARQLQQQVLPRPLQRNFVKEEWQGLRDMIVQLQTFVQQLSQTQRGALQPQYMDEDDQRRWNGLFPSKQQQQQQQQGRPQAVFAAPIQTRTDREGHLSTNDMSYGRGDQMCVSSDSSQDDGSRSRQSSLLQGQGWKLPYAQQPPDNFTAVMQWSLVQQQPDKGAGEEKQLQRRWRRVRALDVLQRGETGDPTLEPHSAAQALETQHINQLAASLSQLNHVQTRPQTEGSPQVEASRQEQQVLRQGRAQLHQIVDMHRAEQQQQQQMERQLVTHQLELRHLTPLSTLPQITTDVRQLHALLQHVQTRASDQTRGHNAVEACKVGDLLQALLGGGLLASGDGFAAGCFSGKPGCDAAKEEDVSRSADDGVGGQCTRNPSGSCDSTDDAVPQRRSGTGW</sequence>
<accession>A0ABQ5S157</accession>
<dbReference type="PROSITE" id="PS51032">
    <property type="entry name" value="AP2_ERF"/>
    <property type="match status" value="1"/>
</dbReference>
<evidence type="ECO:0000256" key="4">
    <source>
        <dbReference type="ARBA" id="ARBA00023163"/>
    </source>
</evidence>
<protein>
    <recommendedName>
        <fullName evidence="7">AP2/ERF domain-containing protein</fullName>
    </recommendedName>
</protein>
<dbReference type="CDD" id="cd00018">
    <property type="entry name" value="AP2"/>
    <property type="match status" value="1"/>
</dbReference>
<name>A0ABQ5S157_9CHLO</name>
<feature type="region of interest" description="Disordered" evidence="6">
    <location>
        <begin position="1047"/>
        <end position="1089"/>
    </location>
</feature>
<dbReference type="PANTHER" id="PTHR31194:SF189">
    <property type="entry name" value="AP2_ERF DOMAIN-CONTAINING PROTEIN"/>
    <property type="match status" value="1"/>
</dbReference>
<comment type="caution">
    <text evidence="8">The sequence shown here is derived from an EMBL/GenBank/DDBJ whole genome shotgun (WGS) entry which is preliminary data.</text>
</comment>
<feature type="compositionally biased region" description="Basic and acidic residues" evidence="6">
    <location>
        <begin position="1047"/>
        <end position="1058"/>
    </location>
</feature>
<evidence type="ECO:0000256" key="2">
    <source>
        <dbReference type="ARBA" id="ARBA00023015"/>
    </source>
</evidence>
<dbReference type="SUPFAM" id="SSF54171">
    <property type="entry name" value="DNA-binding domain"/>
    <property type="match status" value="1"/>
</dbReference>
<organism evidence="8 9">
    <name type="scientific">Volvox africanus</name>
    <dbReference type="NCBI Taxonomy" id="51714"/>
    <lineage>
        <taxon>Eukaryota</taxon>
        <taxon>Viridiplantae</taxon>
        <taxon>Chlorophyta</taxon>
        <taxon>core chlorophytes</taxon>
        <taxon>Chlorophyceae</taxon>
        <taxon>CS clade</taxon>
        <taxon>Chlamydomonadales</taxon>
        <taxon>Volvocaceae</taxon>
        <taxon>Volvox</taxon>
    </lineage>
</organism>
<keyword evidence="3" id="KW-0238">DNA-binding</keyword>
<keyword evidence="2" id="KW-0805">Transcription regulation</keyword>
<dbReference type="InterPro" id="IPR050913">
    <property type="entry name" value="AP2/ERF_ERF"/>
</dbReference>
<feature type="region of interest" description="Disordered" evidence="6">
    <location>
        <begin position="548"/>
        <end position="574"/>
    </location>
</feature>